<keyword evidence="3 6" id="KW-0597">Phosphoprotein</keyword>
<dbReference type="SMART" id="SM00387">
    <property type="entry name" value="HATPase_c"/>
    <property type="match status" value="1"/>
</dbReference>
<dbReference type="InterPro" id="IPR011006">
    <property type="entry name" value="CheY-like_superfamily"/>
</dbReference>
<name>A0ABP9P069_9BACT</name>
<dbReference type="PANTHER" id="PTHR43047">
    <property type="entry name" value="TWO-COMPONENT HISTIDINE PROTEIN KINASE"/>
    <property type="match status" value="1"/>
</dbReference>
<evidence type="ECO:0000256" key="5">
    <source>
        <dbReference type="ARBA" id="ARBA00022777"/>
    </source>
</evidence>
<evidence type="ECO:0000259" key="8">
    <source>
        <dbReference type="PROSITE" id="PS50110"/>
    </source>
</evidence>
<evidence type="ECO:0000259" key="7">
    <source>
        <dbReference type="PROSITE" id="PS50109"/>
    </source>
</evidence>
<dbReference type="InterPro" id="IPR004358">
    <property type="entry name" value="Sig_transdc_His_kin-like_C"/>
</dbReference>
<dbReference type="SUPFAM" id="SSF52172">
    <property type="entry name" value="CheY-like"/>
    <property type="match status" value="1"/>
</dbReference>
<accession>A0ABP9P069</accession>
<dbReference type="EMBL" id="BAABIA010000003">
    <property type="protein sequence ID" value="GAA5137910.1"/>
    <property type="molecule type" value="Genomic_DNA"/>
</dbReference>
<dbReference type="Gene3D" id="3.30.565.10">
    <property type="entry name" value="Histidine kinase-like ATPase, C-terminal domain"/>
    <property type="match status" value="1"/>
</dbReference>
<dbReference type="Pfam" id="PF02518">
    <property type="entry name" value="HATPase_c"/>
    <property type="match status" value="1"/>
</dbReference>
<keyword evidence="10" id="KW-1185">Reference proteome</keyword>
<organism evidence="9 10">
    <name type="scientific">Prosthecobacter algae</name>
    <dbReference type="NCBI Taxonomy" id="1144682"/>
    <lineage>
        <taxon>Bacteria</taxon>
        <taxon>Pseudomonadati</taxon>
        <taxon>Verrucomicrobiota</taxon>
        <taxon>Verrucomicrobiia</taxon>
        <taxon>Verrucomicrobiales</taxon>
        <taxon>Verrucomicrobiaceae</taxon>
        <taxon>Prosthecobacter</taxon>
    </lineage>
</organism>
<reference evidence="10" key="1">
    <citation type="journal article" date="2019" name="Int. J. Syst. Evol. Microbiol.">
        <title>The Global Catalogue of Microorganisms (GCM) 10K type strain sequencing project: providing services to taxonomists for standard genome sequencing and annotation.</title>
        <authorList>
            <consortium name="The Broad Institute Genomics Platform"/>
            <consortium name="The Broad Institute Genome Sequencing Center for Infectious Disease"/>
            <person name="Wu L."/>
            <person name="Ma J."/>
        </authorList>
    </citation>
    <scope>NUCLEOTIDE SEQUENCE [LARGE SCALE GENOMIC DNA]</scope>
    <source>
        <strain evidence="10">JCM 18053</strain>
    </source>
</reference>
<evidence type="ECO:0000256" key="2">
    <source>
        <dbReference type="ARBA" id="ARBA00012438"/>
    </source>
</evidence>
<comment type="catalytic activity">
    <reaction evidence="1">
        <text>ATP + protein L-histidine = ADP + protein N-phospho-L-histidine.</text>
        <dbReference type="EC" id="2.7.13.3"/>
    </reaction>
</comment>
<dbReference type="InterPro" id="IPR005467">
    <property type="entry name" value="His_kinase_dom"/>
</dbReference>
<evidence type="ECO:0000256" key="3">
    <source>
        <dbReference type="ARBA" id="ARBA00022553"/>
    </source>
</evidence>
<dbReference type="PRINTS" id="PR00344">
    <property type="entry name" value="BCTRLSENSOR"/>
</dbReference>
<evidence type="ECO:0000256" key="6">
    <source>
        <dbReference type="PROSITE-ProRule" id="PRU00169"/>
    </source>
</evidence>
<dbReference type="Pfam" id="PF00072">
    <property type="entry name" value="Response_reg"/>
    <property type="match status" value="1"/>
</dbReference>
<feature type="domain" description="Response regulatory" evidence="8">
    <location>
        <begin position="479"/>
        <end position="594"/>
    </location>
</feature>
<keyword evidence="4" id="KW-0808">Transferase</keyword>
<dbReference type="InterPro" id="IPR036890">
    <property type="entry name" value="HATPase_C_sf"/>
</dbReference>
<dbReference type="SMART" id="SM00448">
    <property type="entry name" value="REC"/>
    <property type="match status" value="1"/>
</dbReference>
<dbReference type="SUPFAM" id="SSF55874">
    <property type="entry name" value="ATPase domain of HSP90 chaperone/DNA topoisomerase II/histidine kinase"/>
    <property type="match status" value="1"/>
</dbReference>
<comment type="caution">
    <text evidence="9">The sequence shown here is derived from an EMBL/GenBank/DDBJ whole genome shotgun (WGS) entry which is preliminary data.</text>
</comment>
<dbReference type="SMART" id="SM00388">
    <property type="entry name" value="HisKA"/>
    <property type="match status" value="1"/>
</dbReference>
<protein>
    <recommendedName>
        <fullName evidence="2">histidine kinase</fullName>
        <ecNumber evidence="2">2.7.13.3</ecNumber>
    </recommendedName>
</protein>
<dbReference type="Gene3D" id="3.40.50.2300">
    <property type="match status" value="1"/>
</dbReference>
<dbReference type="PROSITE" id="PS50109">
    <property type="entry name" value="HIS_KIN"/>
    <property type="match status" value="1"/>
</dbReference>
<dbReference type="InterPro" id="IPR001789">
    <property type="entry name" value="Sig_transdc_resp-reg_receiver"/>
</dbReference>
<dbReference type="InterPro" id="IPR003594">
    <property type="entry name" value="HATPase_dom"/>
</dbReference>
<dbReference type="EC" id="2.7.13.3" evidence="2"/>
<gene>
    <name evidence="9" type="ORF">GCM10023213_15680</name>
</gene>
<feature type="modified residue" description="4-aspartylphosphate" evidence="6">
    <location>
        <position position="528"/>
    </location>
</feature>
<evidence type="ECO:0000313" key="10">
    <source>
        <dbReference type="Proteomes" id="UP001499852"/>
    </source>
</evidence>
<sequence length="717" mass="79539">MLRSWHGLFLIFTTLLLLLVMGTVVRSGRLAEEGSELVTHTDLVIGEYLKLRAIITEAESSTRGYAMTRQEALLKPLQGAVTQCEKLLKNLKSMTLDNTAQQKILAELTTLVSQRLDALKKLADTAAASDADLPLREIISQGAGVNDVMLQKIDEGILTERRLHSGREDQLQDVLQTMTVTGIGGSILAVITGIVSFVMLQRSYRVALRTAELEAEKERAIESDAQKSRFLANMSHEIRTPMNAIIGFADLLNGLVHEERARGYLRAIQTSGRSLLDLINDILDISRIEAGKLSLRPEPANVHEIVEGVAMVVKKQAEDKGLALETKIERQVPKVLEVDSLRLRQILLNLASNAVKFTHKGKVKIHVSTLNEPKLGERCDLQVKVSDTGVGIAEEDRERIFSAFEQISSQSRSGAQGTGLGLSITRRLVDLMDGEISLVSEPGKGSTFTLILPGIPLSQQTNDPPSDRSADFNRLRPATILVVDDNATNRELIAGYLHGTHHEMLFAQDGMEALELARTAKPDVILMDIRMPRMDGKWARQILREDDRTSTIPVIAQTASSMPEESARLKEMFDGYLRKPFHQSQLYHELEGVLGHATFRFTTPRPQVPQAEDFPTSILESFDASTTAAWPGLTAQLHIWEEGDVSRFLDTFPMLEIATFGHQLHREAARHDCPPLARYASALFGAAEAFELDQVERLLRDFSAFSRRITGNKKDPS</sequence>
<dbReference type="CDD" id="cd00082">
    <property type="entry name" value="HisKA"/>
    <property type="match status" value="1"/>
</dbReference>
<evidence type="ECO:0000313" key="9">
    <source>
        <dbReference type="EMBL" id="GAA5137910.1"/>
    </source>
</evidence>
<dbReference type="CDD" id="cd19410">
    <property type="entry name" value="HK9-like_sensor"/>
    <property type="match status" value="1"/>
</dbReference>
<dbReference type="PROSITE" id="PS50110">
    <property type="entry name" value="RESPONSE_REGULATORY"/>
    <property type="match status" value="1"/>
</dbReference>
<dbReference type="InterPro" id="IPR003661">
    <property type="entry name" value="HisK_dim/P_dom"/>
</dbReference>
<feature type="domain" description="Histidine kinase" evidence="7">
    <location>
        <begin position="233"/>
        <end position="456"/>
    </location>
</feature>
<evidence type="ECO:0000256" key="4">
    <source>
        <dbReference type="ARBA" id="ARBA00022679"/>
    </source>
</evidence>
<dbReference type="PANTHER" id="PTHR43047:SF63">
    <property type="entry name" value="HISTIDINE KINASE"/>
    <property type="match status" value="1"/>
</dbReference>
<evidence type="ECO:0000256" key="1">
    <source>
        <dbReference type="ARBA" id="ARBA00000085"/>
    </source>
</evidence>
<dbReference type="InterPro" id="IPR036097">
    <property type="entry name" value="HisK_dim/P_sf"/>
</dbReference>
<proteinExistence type="predicted"/>
<dbReference type="RefSeq" id="WP_345735822.1">
    <property type="nucleotide sequence ID" value="NZ_BAABIA010000003.1"/>
</dbReference>
<dbReference type="Pfam" id="PF00512">
    <property type="entry name" value="HisKA"/>
    <property type="match status" value="1"/>
</dbReference>
<dbReference type="Gene3D" id="1.10.287.130">
    <property type="match status" value="1"/>
</dbReference>
<dbReference type="SUPFAM" id="SSF47384">
    <property type="entry name" value="Homodimeric domain of signal transducing histidine kinase"/>
    <property type="match status" value="1"/>
</dbReference>
<dbReference type="CDD" id="cd16922">
    <property type="entry name" value="HATPase_EvgS-ArcB-TorS-like"/>
    <property type="match status" value="1"/>
</dbReference>
<dbReference type="Pfam" id="PF05227">
    <property type="entry name" value="CHASE3"/>
    <property type="match status" value="1"/>
</dbReference>
<keyword evidence="5" id="KW-0418">Kinase</keyword>
<dbReference type="Proteomes" id="UP001499852">
    <property type="component" value="Unassembled WGS sequence"/>
</dbReference>
<dbReference type="InterPro" id="IPR007891">
    <property type="entry name" value="CHASE3"/>
</dbReference>